<proteinExistence type="predicted"/>
<protein>
    <submittedName>
        <fullName evidence="2">Uncharacterized protein</fullName>
    </submittedName>
</protein>
<keyword evidence="3" id="KW-1185">Reference proteome</keyword>
<evidence type="ECO:0000256" key="1">
    <source>
        <dbReference type="SAM" id="Phobius"/>
    </source>
</evidence>
<dbReference type="Proteomes" id="UP000436088">
    <property type="component" value="Unassembled WGS sequence"/>
</dbReference>
<sequence length="135" mass="14461">MVASLIINQLPLTVVTTMLVVVVDHRLVRKIHQQNHLVLLVMNPTFDYLNTSPIIIVFKLPAGADAVGVTGGDGAAAFGGEIQQQHQCSPDEDDGFIHWLCGEFAAVNAMTDLLCHHLLEIGEVGGTAGVHVNND</sequence>
<feature type="transmembrane region" description="Helical" evidence="1">
    <location>
        <begin position="6"/>
        <end position="23"/>
    </location>
</feature>
<dbReference type="AlphaFoldDB" id="A0A6A2YGZ0"/>
<organism evidence="2 3">
    <name type="scientific">Hibiscus syriacus</name>
    <name type="common">Rose of Sharon</name>
    <dbReference type="NCBI Taxonomy" id="106335"/>
    <lineage>
        <taxon>Eukaryota</taxon>
        <taxon>Viridiplantae</taxon>
        <taxon>Streptophyta</taxon>
        <taxon>Embryophyta</taxon>
        <taxon>Tracheophyta</taxon>
        <taxon>Spermatophyta</taxon>
        <taxon>Magnoliopsida</taxon>
        <taxon>eudicotyledons</taxon>
        <taxon>Gunneridae</taxon>
        <taxon>Pentapetalae</taxon>
        <taxon>rosids</taxon>
        <taxon>malvids</taxon>
        <taxon>Malvales</taxon>
        <taxon>Malvaceae</taxon>
        <taxon>Malvoideae</taxon>
        <taxon>Hibiscus</taxon>
    </lineage>
</organism>
<evidence type="ECO:0000313" key="2">
    <source>
        <dbReference type="EMBL" id="KAE8674897.1"/>
    </source>
</evidence>
<name>A0A6A2YGZ0_HIBSY</name>
<keyword evidence="1" id="KW-1133">Transmembrane helix</keyword>
<keyword evidence="1" id="KW-0812">Transmembrane</keyword>
<keyword evidence="1" id="KW-0472">Membrane</keyword>
<evidence type="ECO:0000313" key="3">
    <source>
        <dbReference type="Proteomes" id="UP000436088"/>
    </source>
</evidence>
<accession>A0A6A2YGZ0</accession>
<dbReference type="EMBL" id="VEPZ02001408">
    <property type="protein sequence ID" value="KAE8674897.1"/>
    <property type="molecule type" value="Genomic_DNA"/>
</dbReference>
<reference evidence="2" key="1">
    <citation type="submission" date="2019-09" db="EMBL/GenBank/DDBJ databases">
        <title>Draft genome information of white flower Hibiscus syriacus.</title>
        <authorList>
            <person name="Kim Y.-M."/>
        </authorList>
    </citation>
    <scope>NUCLEOTIDE SEQUENCE [LARGE SCALE GENOMIC DNA]</scope>
    <source>
        <strain evidence="2">YM2019G1</strain>
    </source>
</reference>
<gene>
    <name evidence="2" type="ORF">F3Y22_tig00111708pilonHSYRG00191</name>
</gene>
<comment type="caution">
    <text evidence="2">The sequence shown here is derived from an EMBL/GenBank/DDBJ whole genome shotgun (WGS) entry which is preliminary data.</text>
</comment>